<dbReference type="PROSITE" id="PS50157">
    <property type="entry name" value="ZINC_FINGER_C2H2_2"/>
    <property type="match status" value="4"/>
</dbReference>
<feature type="compositionally biased region" description="Low complexity" evidence="12">
    <location>
        <begin position="349"/>
        <end position="360"/>
    </location>
</feature>
<dbReference type="InParanoid" id="A0A2Y9RFG6"/>
<evidence type="ECO:0000256" key="1">
    <source>
        <dbReference type="ARBA" id="ARBA00004123"/>
    </source>
</evidence>
<evidence type="ECO:0000256" key="2">
    <source>
        <dbReference type="ARBA" id="ARBA00006991"/>
    </source>
</evidence>
<evidence type="ECO:0000256" key="7">
    <source>
        <dbReference type="ARBA" id="ARBA00023015"/>
    </source>
</evidence>
<dbReference type="Pfam" id="PF01352">
    <property type="entry name" value="KRAB"/>
    <property type="match status" value="1"/>
</dbReference>
<dbReference type="SMART" id="SM00349">
    <property type="entry name" value="KRAB"/>
    <property type="match status" value="1"/>
</dbReference>
<sequence length="462" mass="52952">MVKAQDSLTFSDVAVKFTWEEWQLLDPAQKDLFWDVMLENYNNLVSLGYRVSKPDALSRLEQGEQPWTILDESHNQNFSGKEQGTTHIRINLEARGTTQDTVLQSEIWEVDHLLGHSQNESRVDSMEQCYEHNTLENIVHRHKNHSPLRENHDMFDLDEKAVKSNLALINQNRSIEIKNSAELNRSEKTFLHVDQEQFRTESKFRESQIPNTTKSQHIKHQKTQKIEKLPVCSECGKAFIKKSWLVRHQIIHPGKGPFVCSECGKSLTQKSSLVRHQKSHRREKLFQCNECSKAFSTKHKLIIHQRTHKERRHGCNECGKTFLYMSCLFRHKIKHTRKKHVDTGKVKNPSPASHSSSHTADLMRDKNPVSTVTMQIPSVAAQTSVNTSGLLTNRNVVLVGQPVARREPSGDNREFVQQRVLMNTVNVVVPMNAVNVVVPMNAVNVVVPSVSNCILFYVPQNP</sequence>
<evidence type="ECO:0000256" key="3">
    <source>
        <dbReference type="ARBA" id="ARBA00022723"/>
    </source>
</evidence>
<dbReference type="PROSITE" id="PS50805">
    <property type="entry name" value="KRAB"/>
    <property type="match status" value="1"/>
</dbReference>
<evidence type="ECO:0000256" key="11">
    <source>
        <dbReference type="PROSITE-ProRule" id="PRU00042"/>
    </source>
</evidence>
<keyword evidence="3" id="KW-0479">Metal-binding</keyword>
<dbReference type="FunCoup" id="A0A2Y9RFG6">
    <property type="interactions" value="2"/>
</dbReference>
<feature type="domain" description="C2H2-type" evidence="13">
    <location>
        <begin position="313"/>
        <end position="340"/>
    </location>
</feature>
<evidence type="ECO:0000256" key="4">
    <source>
        <dbReference type="ARBA" id="ARBA00022737"/>
    </source>
</evidence>
<organism evidence="15 16">
    <name type="scientific">Trichechus manatus latirostris</name>
    <name type="common">Florida manatee</name>
    <dbReference type="NCBI Taxonomy" id="127582"/>
    <lineage>
        <taxon>Eukaryota</taxon>
        <taxon>Metazoa</taxon>
        <taxon>Chordata</taxon>
        <taxon>Craniata</taxon>
        <taxon>Vertebrata</taxon>
        <taxon>Euteleostomi</taxon>
        <taxon>Mammalia</taxon>
        <taxon>Eutheria</taxon>
        <taxon>Afrotheria</taxon>
        <taxon>Sirenia</taxon>
        <taxon>Trichechidae</taxon>
        <taxon>Trichechus</taxon>
    </lineage>
</organism>
<evidence type="ECO:0000256" key="10">
    <source>
        <dbReference type="ARBA" id="ARBA00023242"/>
    </source>
</evidence>
<dbReference type="KEGG" id="tmu:105756569"/>
<evidence type="ECO:0000313" key="16">
    <source>
        <dbReference type="RefSeq" id="XP_023592226.1"/>
    </source>
</evidence>
<keyword evidence="6" id="KW-0862">Zinc</keyword>
<dbReference type="Pfam" id="PF00096">
    <property type="entry name" value="zf-C2H2"/>
    <property type="match status" value="3"/>
</dbReference>
<evidence type="ECO:0000256" key="8">
    <source>
        <dbReference type="ARBA" id="ARBA00023125"/>
    </source>
</evidence>
<dbReference type="GO" id="GO:0000977">
    <property type="term" value="F:RNA polymerase II transcription regulatory region sequence-specific DNA binding"/>
    <property type="evidence" value="ECO:0007669"/>
    <property type="project" value="TreeGrafter"/>
</dbReference>
<accession>A0A2Y9RFG6</accession>
<keyword evidence="7" id="KW-0805">Transcription regulation</keyword>
<evidence type="ECO:0000313" key="15">
    <source>
        <dbReference type="Proteomes" id="UP000248480"/>
    </source>
</evidence>
<dbReference type="AlphaFoldDB" id="A0A2Y9RFG6"/>
<feature type="domain" description="C2H2-type" evidence="13">
    <location>
        <begin position="286"/>
        <end position="313"/>
    </location>
</feature>
<dbReference type="Proteomes" id="UP000248480">
    <property type="component" value="Unplaced"/>
</dbReference>
<evidence type="ECO:0000256" key="5">
    <source>
        <dbReference type="ARBA" id="ARBA00022771"/>
    </source>
</evidence>
<reference evidence="16" key="1">
    <citation type="submission" date="2025-08" db="UniProtKB">
        <authorList>
            <consortium name="RefSeq"/>
        </authorList>
    </citation>
    <scope>IDENTIFICATION</scope>
</reference>
<dbReference type="InterPro" id="IPR001909">
    <property type="entry name" value="KRAB"/>
</dbReference>
<feature type="domain" description="C2H2-type" evidence="13">
    <location>
        <begin position="230"/>
        <end position="257"/>
    </location>
</feature>
<dbReference type="SMART" id="SM00355">
    <property type="entry name" value="ZnF_C2H2"/>
    <property type="match status" value="4"/>
</dbReference>
<dbReference type="PANTHER" id="PTHR24381:SF390">
    <property type="entry name" value="ZINC FINGER PROTEIN 37 HOMOLOG"/>
    <property type="match status" value="1"/>
</dbReference>
<dbReference type="InterPro" id="IPR036236">
    <property type="entry name" value="Znf_C2H2_sf"/>
</dbReference>
<dbReference type="RefSeq" id="XP_023592226.1">
    <property type="nucleotide sequence ID" value="XM_023736458.1"/>
</dbReference>
<keyword evidence="4" id="KW-0677">Repeat</keyword>
<feature type="domain" description="C2H2-type" evidence="13">
    <location>
        <begin position="258"/>
        <end position="285"/>
    </location>
</feature>
<dbReference type="GO" id="GO:0005634">
    <property type="term" value="C:nucleus"/>
    <property type="evidence" value="ECO:0007669"/>
    <property type="project" value="UniProtKB-SubCell"/>
</dbReference>
<evidence type="ECO:0000259" key="14">
    <source>
        <dbReference type="PROSITE" id="PS50805"/>
    </source>
</evidence>
<dbReference type="FunFam" id="3.30.160.60:FF:001727">
    <property type="entry name" value="Zinc finger protein 350"/>
    <property type="match status" value="1"/>
</dbReference>
<dbReference type="InterPro" id="IPR013087">
    <property type="entry name" value="Znf_C2H2_type"/>
</dbReference>
<evidence type="ECO:0000256" key="9">
    <source>
        <dbReference type="ARBA" id="ARBA00023163"/>
    </source>
</evidence>
<keyword evidence="8" id="KW-0238">DNA-binding</keyword>
<comment type="similarity">
    <text evidence="2">Belongs to the krueppel C2H2-type zinc-finger protein family.</text>
</comment>
<keyword evidence="15" id="KW-1185">Reference proteome</keyword>
<proteinExistence type="inferred from homology"/>
<dbReference type="GO" id="GO:0000981">
    <property type="term" value="F:DNA-binding transcription factor activity, RNA polymerase II-specific"/>
    <property type="evidence" value="ECO:0007669"/>
    <property type="project" value="TreeGrafter"/>
</dbReference>
<dbReference type="PROSITE" id="PS00028">
    <property type="entry name" value="ZINC_FINGER_C2H2_1"/>
    <property type="match status" value="4"/>
</dbReference>
<dbReference type="Gene3D" id="3.30.160.60">
    <property type="entry name" value="Classic Zinc Finger"/>
    <property type="match status" value="3"/>
</dbReference>
<name>A0A2Y9RFG6_TRIMA</name>
<feature type="domain" description="KRAB" evidence="14">
    <location>
        <begin position="8"/>
        <end position="79"/>
    </location>
</feature>
<dbReference type="PANTHER" id="PTHR24381">
    <property type="entry name" value="ZINC FINGER PROTEIN"/>
    <property type="match status" value="1"/>
</dbReference>
<keyword evidence="9" id="KW-0804">Transcription</keyword>
<dbReference type="CDD" id="cd07765">
    <property type="entry name" value="KRAB_A-box"/>
    <property type="match status" value="1"/>
</dbReference>
<dbReference type="SUPFAM" id="SSF109640">
    <property type="entry name" value="KRAB domain (Kruppel-associated box)"/>
    <property type="match status" value="1"/>
</dbReference>
<dbReference type="Gene3D" id="6.10.140.140">
    <property type="match status" value="1"/>
</dbReference>
<dbReference type="GeneID" id="105756569"/>
<comment type="subcellular location">
    <subcellularLocation>
        <location evidence="1">Nucleus</location>
    </subcellularLocation>
</comment>
<evidence type="ECO:0000256" key="6">
    <source>
        <dbReference type="ARBA" id="ARBA00022833"/>
    </source>
</evidence>
<evidence type="ECO:0000256" key="12">
    <source>
        <dbReference type="SAM" id="MobiDB-lite"/>
    </source>
</evidence>
<dbReference type="FunFam" id="3.30.160.60:FF:000706">
    <property type="entry name" value="Zinc finger protein"/>
    <property type="match status" value="1"/>
</dbReference>
<gene>
    <name evidence="16" type="primary">LOC105756569</name>
</gene>
<dbReference type="FunFam" id="3.30.160.60:FF:000003">
    <property type="entry name" value="Zinc finger protein 3 homolog"/>
    <property type="match status" value="1"/>
</dbReference>
<keyword evidence="5 11" id="KW-0863">Zinc-finger</keyword>
<dbReference type="SUPFAM" id="SSF57667">
    <property type="entry name" value="beta-beta-alpha zinc fingers"/>
    <property type="match status" value="3"/>
</dbReference>
<evidence type="ECO:0000259" key="13">
    <source>
        <dbReference type="PROSITE" id="PS50157"/>
    </source>
</evidence>
<feature type="region of interest" description="Disordered" evidence="12">
    <location>
        <begin position="338"/>
        <end position="362"/>
    </location>
</feature>
<protein>
    <submittedName>
        <fullName evidence="16">Zinc finger protein 613-like isoform X1</fullName>
    </submittedName>
</protein>
<keyword evidence="10" id="KW-0539">Nucleus</keyword>
<dbReference type="GO" id="GO:0008270">
    <property type="term" value="F:zinc ion binding"/>
    <property type="evidence" value="ECO:0007669"/>
    <property type="project" value="UniProtKB-KW"/>
</dbReference>
<dbReference type="InterPro" id="IPR036051">
    <property type="entry name" value="KRAB_dom_sf"/>
</dbReference>